<keyword evidence="6" id="KW-0805">Transcription regulation</keyword>
<keyword evidence="7" id="KW-0238">DNA-binding</keyword>
<evidence type="ECO:0000256" key="3">
    <source>
        <dbReference type="ARBA" id="ARBA00022490"/>
    </source>
</evidence>
<comment type="subcellular location">
    <subcellularLocation>
        <location evidence="1">Cytoplasm</location>
    </subcellularLocation>
</comment>
<dbReference type="HOGENOM" id="CLU_000445_5_0_9"/>
<dbReference type="PANTHER" id="PTHR42713:SF3">
    <property type="entry name" value="TRANSCRIPTIONAL REGULATORY PROTEIN HPTR"/>
    <property type="match status" value="1"/>
</dbReference>
<protein>
    <recommendedName>
        <fullName evidence="2">Stage 0 sporulation protein A homolog</fullName>
    </recommendedName>
</protein>
<dbReference type="InterPro" id="IPR001789">
    <property type="entry name" value="Sig_transdc_resp-reg_receiver"/>
</dbReference>
<keyword evidence="4 10" id="KW-0597">Phosphoprotein</keyword>
<name>A0A0E2H6J3_9FIRM</name>
<evidence type="ECO:0000256" key="6">
    <source>
        <dbReference type="ARBA" id="ARBA00023015"/>
    </source>
</evidence>
<keyword evidence="8" id="KW-0804">Transcription</keyword>
<feature type="modified residue" description="4-aspartylphosphate" evidence="10">
    <location>
        <position position="55"/>
    </location>
</feature>
<evidence type="ECO:0000313" key="14">
    <source>
        <dbReference type="Proteomes" id="UP000013085"/>
    </source>
</evidence>
<evidence type="ECO:0000256" key="10">
    <source>
        <dbReference type="PROSITE-ProRule" id="PRU00169"/>
    </source>
</evidence>
<dbReference type="Gene3D" id="1.10.10.60">
    <property type="entry name" value="Homeodomain-like"/>
    <property type="match status" value="2"/>
</dbReference>
<gene>
    <name evidence="13" type="ORF">HMPREF1090_04181</name>
</gene>
<dbReference type="Pfam" id="PF00072">
    <property type="entry name" value="Response_reg"/>
    <property type="match status" value="1"/>
</dbReference>
<dbReference type="SUPFAM" id="SSF46689">
    <property type="entry name" value="Homeodomain-like"/>
    <property type="match status" value="2"/>
</dbReference>
<dbReference type="PATRIC" id="fig|999408.3.peg.4480"/>
<evidence type="ECO:0000259" key="11">
    <source>
        <dbReference type="PROSITE" id="PS01124"/>
    </source>
</evidence>
<dbReference type="PANTHER" id="PTHR42713">
    <property type="entry name" value="HISTIDINE KINASE-RELATED"/>
    <property type="match status" value="1"/>
</dbReference>
<dbReference type="GO" id="GO:0000160">
    <property type="term" value="P:phosphorelay signal transduction system"/>
    <property type="evidence" value="ECO:0007669"/>
    <property type="project" value="UniProtKB-KW"/>
</dbReference>
<dbReference type="InterPro" id="IPR051552">
    <property type="entry name" value="HptR"/>
</dbReference>
<dbReference type="GO" id="GO:0005737">
    <property type="term" value="C:cytoplasm"/>
    <property type="evidence" value="ECO:0007669"/>
    <property type="project" value="UniProtKB-SubCell"/>
</dbReference>
<dbReference type="Gene3D" id="3.40.50.2300">
    <property type="match status" value="1"/>
</dbReference>
<reference evidence="13 14" key="1">
    <citation type="submission" date="2013-01" db="EMBL/GenBank/DDBJ databases">
        <title>The Genome Sequence of Clostridium clostridioforme 90A8.</title>
        <authorList>
            <consortium name="The Broad Institute Genome Sequencing Platform"/>
            <person name="Earl A."/>
            <person name="Ward D."/>
            <person name="Feldgarden M."/>
            <person name="Gevers D."/>
            <person name="Courvalin P."/>
            <person name="Lambert T."/>
            <person name="Walker B."/>
            <person name="Young S.K."/>
            <person name="Zeng Q."/>
            <person name="Gargeya S."/>
            <person name="Fitzgerald M."/>
            <person name="Haas B."/>
            <person name="Abouelleil A."/>
            <person name="Alvarado L."/>
            <person name="Arachchi H.M."/>
            <person name="Berlin A.M."/>
            <person name="Chapman S.B."/>
            <person name="Dewar J."/>
            <person name="Goldberg J."/>
            <person name="Griggs A."/>
            <person name="Gujja S."/>
            <person name="Hansen M."/>
            <person name="Howarth C."/>
            <person name="Imamovic A."/>
            <person name="Larimer J."/>
            <person name="McCowan C."/>
            <person name="Murphy C."/>
            <person name="Neiman D."/>
            <person name="Pearson M."/>
            <person name="Priest M."/>
            <person name="Roberts A."/>
            <person name="Saif S."/>
            <person name="Shea T."/>
            <person name="Sisk P."/>
            <person name="Sykes S."/>
            <person name="Wortman J."/>
            <person name="Nusbaum C."/>
            <person name="Birren B."/>
        </authorList>
    </citation>
    <scope>NUCLEOTIDE SEQUENCE [LARGE SCALE GENOMIC DNA]</scope>
    <source>
        <strain evidence="13 14">90A8</strain>
    </source>
</reference>
<dbReference type="AlphaFoldDB" id="A0A0E2H6J3"/>
<feature type="domain" description="HTH araC/xylS-type" evidence="11">
    <location>
        <begin position="302"/>
        <end position="400"/>
    </location>
</feature>
<sequence>MYKILIADDEELEREALRFFINESSLDIDQVIECASGTEVIKRVMLDRPDIIVLDINMPGLNGLQALEKIKSPDYRFRAVFSTAYDYFEYAVEALRLGAVDFMVKPVKKEAFINVIMRAIDELDAEAEKEYRETKLLKTLDIMESKMVNDLVLGNMPEEVLYYLDLKNISTECGGNCFCIRIQSSLDKCGRQKLYQAVRKEFDYLDLTVMFSETNHMVTAVVFCREPDVLPGIFRKMEEFLASILRQQQIAFMMGSGTPFVDVSQIEESYEKARERVGDMVAQTERGEEGTEHDRDMPREVEGICSFIQENYQKRLTLDAIASEAGFSKYYVNRLFKQYMGTTVVDYLIRIRMKKAKELLRNETYSIKQISGMVGYSEPNYFTWTFKKMEGMSPLKFRYEQAEGIREEKDGE</sequence>
<keyword evidence="3" id="KW-0963">Cytoplasm</keyword>
<dbReference type="PROSITE" id="PS01124">
    <property type="entry name" value="HTH_ARAC_FAMILY_2"/>
    <property type="match status" value="1"/>
</dbReference>
<evidence type="ECO:0000256" key="2">
    <source>
        <dbReference type="ARBA" id="ARBA00018672"/>
    </source>
</evidence>
<evidence type="ECO:0000256" key="8">
    <source>
        <dbReference type="ARBA" id="ARBA00023163"/>
    </source>
</evidence>
<dbReference type="SMART" id="SM00342">
    <property type="entry name" value="HTH_ARAC"/>
    <property type="match status" value="1"/>
</dbReference>
<evidence type="ECO:0000259" key="12">
    <source>
        <dbReference type="PROSITE" id="PS50110"/>
    </source>
</evidence>
<comment type="caution">
    <text evidence="13">The sequence shown here is derived from an EMBL/GenBank/DDBJ whole genome shotgun (WGS) entry which is preliminary data.</text>
</comment>
<feature type="domain" description="Response regulatory" evidence="12">
    <location>
        <begin position="3"/>
        <end position="120"/>
    </location>
</feature>
<comment type="function">
    <text evidence="9">May play the central regulatory role in sporulation. It may be an element of the effector pathway responsible for the activation of sporulation genes in response to nutritional stress. Spo0A may act in concert with spo0H (a sigma factor) to control the expression of some genes that are critical to the sporulation process.</text>
</comment>
<dbReference type="InterPro" id="IPR009057">
    <property type="entry name" value="Homeodomain-like_sf"/>
</dbReference>
<evidence type="ECO:0000256" key="1">
    <source>
        <dbReference type="ARBA" id="ARBA00004496"/>
    </source>
</evidence>
<evidence type="ECO:0000313" key="13">
    <source>
        <dbReference type="EMBL" id="ENZ10508.1"/>
    </source>
</evidence>
<evidence type="ECO:0000256" key="5">
    <source>
        <dbReference type="ARBA" id="ARBA00023012"/>
    </source>
</evidence>
<dbReference type="Proteomes" id="UP000013085">
    <property type="component" value="Unassembled WGS sequence"/>
</dbReference>
<evidence type="ECO:0000256" key="7">
    <source>
        <dbReference type="ARBA" id="ARBA00023125"/>
    </source>
</evidence>
<dbReference type="RefSeq" id="WP_002594020.1">
    <property type="nucleotide sequence ID" value="NZ_KB850983.1"/>
</dbReference>
<proteinExistence type="predicted"/>
<organism evidence="13 14">
    <name type="scientific">[Clostridium] clostridioforme 90A8</name>
    <dbReference type="NCBI Taxonomy" id="999408"/>
    <lineage>
        <taxon>Bacteria</taxon>
        <taxon>Bacillati</taxon>
        <taxon>Bacillota</taxon>
        <taxon>Clostridia</taxon>
        <taxon>Lachnospirales</taxon>
        <taxon>Lachnospiraceae</taxon>
        <taxon>Enterocloster</taxon>
    </lineage>
</organism>
<dbReference type="GO" id="GO:0043565">
    <property type="term" value="F:sequence-specific DNA binding"/>
    <property type="evidence" value="ECO:0007669"/>
    <property type="project" value="InterPro"/>
</dbReference>
<evidence type="ECO:0000256" key="9">
    <source>
        <dbReference type="ARBA" id="ARBA00024867"/>
    </source>
</evidence>
<keyword evidence="5" id="KW-0902">Two-component regulatory system</keyword>
<dbReference type="PROSITE" id="PS50110">
    <property type="entry name" value="RESPONSE_REGULATORY"/>
    <property type="match status" value="1"/>
</dbReference>
<dbReference type="Pfam" id="PF12833">
    <property type="entry name" value="HTH_18"/>
    <property type="match status" value="1"/>
</dbReference>
<dbReference type="InterPro" id="IPR011006">
    <property type="entry name" value="CheY-like_superfamily"/>
</dbReference>
<dbReference type="EMBL" id="AGYR01000046">
    <property type="protein sequence ID" value="ENZ10508.1"/>
    <property type="molecule type" value="Genomic_DNA"/>
</dbReference>
<dbReference type="GO" id="GO:0003700">
    <property type="term" value="F:DNA-binding transcription factor activity"/>
    <property type="evidence" value="ECO:0007669"/>
    <property type="project" value="InterPro"/>
</dbReference>
<accession>A0A0E2H6J3</accession>
<dbReference type="SUPFAM" id="SSF52172">
    <property type="entry name" value="CheY-like"/>
    <property type="match status" value="1"/>
</dbReference>
<dbReference type="CDD" id="cd17536">
    <property type="entry name" value="REC_YesN-like"/>
    <property type="match status" value="1"/>
</dbReference>
<evidence type="ECO:0000256" key="4">
    <source>
        <dbReference type="ARBA" id="ARBA00022553"/>
    </source>
</evidence>
<dbReference type="InterPro" id="IPR018060">
    <property type="entry name" value="HTH_AraC"/>
</dbReference>
<dbReference type="SMART" id="SM00448">
    <property type="entry name" value="REC"/>
    <property type="match status" value="1"/>
</dbReference>